<name>A0AAV6T2M0_SOLSE</name>
<dbReference type="AlphaFoldDB" id="A0AAV6T2M0"/>
<comment type="caution">
    <text evidence="2">The sequence shown here is derived from an EMBL/GenBank/DDBJ whole genome shotgun (WGS) entry which is preliminary data.</text>
</comment>
<reference evidence="2 3" key="1">
    <citation type="journal article" date="2021" name="Sci. Rep.">
        <title>Chromosome anchoring in Senegalese sole (Solea senegalensis) reveals sex-associated markers and genome rearrangements in flatfish.</title>
        <authorList>
            <person name="Guerrero-Cozar I."/>
            <person name="Gomez-Garrido J."/>
            <person name="Berbel C."/>
            <person name="Martinez-Blanch J.F."/>
            <person name="Alioto T."/>
            <person name="Claros M.G."/>
            <person name="Gagnaire P.A."/>
            <person name="Manchado M."/>
        </authorList>
    </citation>
    <scope>NUCLEOTIDE SEQUENCE [LARGE SCALE GENOMIC DNA]</scope>
    <source>
        <strain evidence="2">Sse05_10M</strain>
    </source>
</reference>
<sequence>MKNEQTLEDKDKRKMPRHSETQVKQRGADVVIGEKQILRGANAHVCYCDCFYGYVTYAVTALHFPVKYRLPRVLRHGDTDIWYRMETLCCRFLGESPKEARVPLMKTGTGLRVLHSLRCENTRGSKEQIRPSVLAAFIVRLNKYIERRLELRIQHFVLKHRPSHNKSDKSACYSQDILTSNSNGQLQMTPCLKSVTFDRGPEQAAYLLSWGFLNQEEGRLQHQGVSPLSTYLFMPPATPLLLFQSALHMAIKISFLCLCAIAMTVSPHNQLISTFLSARWTPTVPQAKHSS</sequence>
<evidence type="ECO:0000256" key="1">
    <source>
        <dbReference type="SAM" id="MobiDB-lite"/>
    </source>
</evidence>
<evidence type="ECO:0000313" key="3">
    <source>
        <dbReference type="Proteomes" id="UP000693946"/>
    </source>
</evidence>
<keyword evidence="3" id="KW-1185">Reference proteome</keyword>
<dbReference type="Proteomes" id="UP000693946">
    <property type="component" value="Linkage Group LG1"/>
</dbReference>
<organism evidence="2 3">
    <name type="scientific">Solea senegalensis</name>
    <name type="common">Senegalese sole</name>
    <dbReference type="NCBI Taxonomy" id="28829"/>
    <lineage>
        <taxon>Eukaryota</taxon>
        <taxon>Metazoa</taxon>
        <taxon>Chordata</taxon>
        <taxon>Craniata</taxon>
        <taxon>Vertebrata</taxon>
        <taxon>Euteleostomi</taxon>
        <taxon>Actinopterygii</taxon>
        <taxon>Neopterygii</taxon>
        <taxon>Teleostei</taxon>
        <taxon>Neoteleostei</taxon>
        <taxon>Acanthomorphata</taxon>
        <taxon>Carangaria</taxon>
        <taxon>Pleuronectiformes</taxon>
        <taxon>Pleuronectoidei</taxon>
        <taxon>Soleidae</taxon>
        <taxon>Solea</taxon>
    </lineage>
</organism>
<evidence type="ECO:0000313" key="2">
    <source>
        <dbReference type="EMBL" id="KAG7523573.1"/>
    </source>
</evidence>
<protein>
    <submittedName>
        <fullName evidence="2">Uncharacterized protein</fullName>
    </submittedName>
</protein>
<accession>A0AAV6T2M0</accession>
<feature type="region of interest" description="Disordered" evidence="1">
    <location>
        <begin position="1"/>
        <end position="26"/>
    </location>
</feature>
<proteinExistence type="predicted"/>
<dbReference type="EMBL" id="JAGKHQ010000001">
    <property type="protein sequence ID" value="KAG7523573.1"/>
    <property type="molecule type" value="Genomic_DNA"/>
</dbReference>
<gene>
    <name evidence="2" type="ORF">JOB18_000263</name>
</gene>